<dbReference type="PANTHER" id="PTHR12558">
    <property type="entry name" value="CELL DIVISION CYCLE 16,23,27"/>
    <property type="match status" value="1"/>
</dbReference>
<feature type="repeat" description="TPR" evidence="1">
    <location>
        <begin position="306"/>
        <end position="339"/>
    </location>
</feature>
<keyword evidence="3" id="KW-0472">Membrane</keyword>
<name>A0A7X2IMV1_9BURK</name>
<dbReference type="SUPFAM" id="SSF48452">
    <property type="entry name" value="TPR-like"/>
    <property type="match status" value="1"/>
</dbReference>
<organism evidence="4 5">
    <name type="scientific">Pseudoduganella rivuli</name>
    <dbReference type="NCBI Taxonomy" id="2666085"/>
    <lineage>
        <taxon>Bacteria</taxon>
        <taxon>Pseudomonadati</taxon>
        <taxon>Pseudomonadota</taxon>
        <taxon>Betaproteobacteria</taxon>
        <taxon>Burkholderiales</taxon>
        <taxon>Oxalobacteraceae</taxon>
        <taxon>Telluria group</taxon>
        <taxon>Pseudoduganella</taxon>
    </lineage>
</organism>
<dbReference type="InterPro" id="IPR019734">
    <property type="entry name" value="TPR_rpt"/>
</dbReference>
<dbReference type="Proteomes" id="UP000446768">
    <property type="component" value="Unassembled WGS sequence"/>
</dbReference>
<dbReference type="PROSITE" id="PS50005">
    <property type="entry name" value="TPR"/>
    <property type="match status" value="1"/>
</dbReference>
<feature type="compositionally biased region" description="Low complexity" evidence="2">
    <location>
        <begin position="89"/>
        <end position="105"/>
    </location>
</feature>
<feature type="transmembrane region" description="Helical" evidence="3">
    <location>
        <begin position="22"/>
        <end position="43"/>
    </location>
</feature>
<evidence type="ECO:0000313" key="5">
    <source>
        <dbReference type="Proteomes" id="UP000446768"/>
    </source>
</evidence>
<evidence type="ECO:0000256" key="1">
    <source>
        <dbReference type="PROSITE-ProRule" id="PRU00339"/>
    </source>
</evidence>
<dbReference type="Gene3D" id="1.25.40.10">
    <property type="entry name" value="Tetratricopeptide repeat domain"/>
    <property type="match status" value="2"/>
</dbReference>
<sequence>RAAAQAAAEQDQPRRDPARVRLAVLGGALALVAGTLAGVYWYALTSPGPGAHLPPVPMPPPGATTGPAPVAVVPPPSSLPSGDGEASLPAPATPDATAPGAPYTTQDRLQPARGHTGLPQARTALPGQPHSASRMPSDDDLQRALQQQAPAVAAPPPAPAAPPQAAKPAANAGNAANPGNADGAATALNTGVTDIHVLRSVTPQRVNANLQDGYQSFMAGDYATAAQHYATVLRQDSNNRDALLGIAAIAARRNDTAAATSGYQRLLELNPGDPDAQAGLLALRPGDLGHSEMRLKEMLRRDPGAGPLEFALGNLYSQQGRWPDAQQAYFRAYSAAPDNPDYAFNLAVGLDRLSQRKLALSYYQRALDLSRTSPAAFDRNAAKRRAEQLAVEKP</sequence>
<protein>
    <submittedName>
        <fullName evidence="4">Tetratricopeptide repeat protein</fullName>
    </submittedName>
</protein>
<feature type="non-terminal residue" evidence="4">
    <location>
        <position position="1"/>
    </location>
</feature>
<keyword evidence="3" id="KW-0812">Transmembrane</keyword>
<dbReference type="RefSeq" id="WP_154374581.1">
    <property type="nucleotide sequence ID" value="NZ_WKJJ01000007.1"/>
</dbReference>
<feature type="compositionally biased region" description="Pro residues" evidence="2">
    <location>
        <begin position="153"/>
        <end position="162"/>
    </location>
</feature>
<dbReference type="PANTHER" id="PTHR12558:SF13">
    <property type="entry name" value="CELL DIVISION CYCLE PROTEIN 27 HOMOLOG"/>
    <property type="match status" value="1"/>
</dbReference>
<dbReference type="Pfam" id="PF13432">
    <property type="entry name" value="TPR_16"/>
    <property type="match status" value="1"/>
</dbReference>
<dbReference type="InterPro" id="IPR011990">
    <property type="entry name" value="TPR-like_helical_dom_sf"/>
</dbReference>
<dbReference type="AlphaFoldDB" id="A0A7X2IMV1"/>
<accession>A0A7X2IMV1</accession>
<feature type="compositionally biased region" description="Low complexity" evidence="2">
    <location>
        <begin position="163"/>
        <end position="182"/>
    </location>
</feature>
<evidence type="ECO:0000256" key="2">
    <source>
        <dbReference type="SAM" id="MobiDB-lite"/>
    </source>
</evidence>
<reference evidence="4 5" key="1">
    <citation type="submission" date="2019-11" db="EMBL/GenBank/DDBJ databases">
        <title>Novel species isolated from a subtropical stream in China.</title>
        <authorList>
            <person name="Lu H."/>
        </authorList>
    </citation>
    <scope>NUCLEOTIDE SEQUENCE [LARGE SCALE GENOMIC DNA]</scope>
    <source>
        <strain evidence="4 5">FT92W</strain>
    </source>
</reference>
<keyword evidence="5" id="KW-1185">Reference proteome</keyword>
<keyword evidence="1" id="KW-0802">TPR repeat</keyword>
<dbReference type="Pfam" id="PF14559">
    <property type="entry name" value="TPR_19"/>
    <property type="match status" value="1"/>
</dbReference>
<proteinExistence type="predicted"/>
<gene>
    <name evidence="4" type="ORF">GJ700_13610</name>
</gene>
<dbReference type="SMART" id="SM00028">
    <property type="entry name" value="TPR"/>
    <property type="match status" value="4"/>
</dbReference>
<comment type="caution">
    <text evidence="4">The sequence shown here is derived from an EMBL/GenBank/DDBJ whole genome shotgun (WGS) entry which is preliminary data.</text>
</comment>
<evidence type="ECO:0000256" key="3">
    <source>
        <dbReference type="SAM" id="Phobius"/>
    </source>
</evidence>
<keyword evidence="3" id="KW-1133">Transmembrane helix</keyword>
<evidence type="ECO:0000313" key="4">
    <source>
        <dbReference type="EMBL" id="MRV72746.1"/>
    </source>
</evidence>
<dbReference type="EMBL" id="WKJJ01000007">
    <property type="protein sequence ID" value="MRV72746.1"/>
    <property type="molecule type" value="Genomic_DNA"/>
</dbReference>
<feature type="region of interest" description="Disordered" evidence="2">
    <location>
        <begin position="55"/>
        <end position="182"/>
    </location>
</feature>